<keyword evidence="4" id="KW-0812">Transmembrane</keyword>
<dbReference type="EC" id="1.17.4.4" evidence="3"/>
<comment type="caution">
    <text evidence="13">The sequence shown here is derived from an EMBL/GenBank/DDBJ whole genome shotgun (WGS) entry which is preliminary data.</text>
</comment>
<dbReference type="Proteomes" id="UP000291343">
    <property type="component" value="Unassembled WGS sequence"/>
</dbReference>
<dbReference type="GO" id="GO:0048038">
    <property type="term" value="F:quinone binding"/>
    <property type="evidence" value="ECO:0007669"/>
    <property type="project" value="UniProtKB-KW"/>
</dbReference>
<keyword evidence="6" id="KW-0256">Endoplasmic reticulum</keyword>
<evidence type="ECO:0000256" key="7">
    <source>
        <dbReference type="ARBA" id="ARBA00022989"/>
    </source>
</evidence>
<sequence length="171" mass="19341">MNLVLVNNLLKFFATIGFLLSYYAYNVEVSFEEDSNYVAMCDISEHMSCTKAFSSEYGKGFGLTRLIVGEDSPLNQPNGVLGLIFYSIFGLLNCEHPFTKEEGATGAQPPLKIRQTPVLDYFCCLVYWCHCVVTIVECPWLLKTEKANDNIVESVTWRETGTNVTFFKQTK</sequence>
<dbReference type="InParanoid" id="A0A482WSV7"/>
<dbReference type="InterPro" id="IPR038354">
    <property type="entry name" value="VKOR_sf"/>
</dbReference>
<dbReference type="GO" id="GO:0047057">
    <property type="term" value="F:vitamin-K-epoxide reductase (warfarin-sensitive) activity"/>
    <property type="evidence" value="ECO:0007669"/>
    <property type="project" value="UniProtKB-EC"/>
</dbReference>
<dbReference type="EMBL" id="QKKF02026463">
    <property type="protein sequence ID" value="RZF36366.1"/>
    <property type="molecule type" value="Genomic_DNA"/>
</dbReference>
<evidence type="ECO:0000256" key="5">
    <source>
        <dbReference type="ARBA" id="ARBA00022719"/>
    </source>
</evidence>
<keyword evidence="10" id="KW-1015">Disulfide bond</keyword>
<accession>A0A482WSV7</accession>
<dbReference type="GO" id="GO:0042373">
    <property type="term" value="P:vitamin K metabolic process"/>
    <property type="evidence" value="ECO:0007669"/>
    <property type="project" value="InterPro"/>
</dbReference>
<dbReference type="OrthoDB" id="17010at2759"/>
<dbReference type="GO" id="GO:0005789">
    <property type="term" value="C:endoplasmic reticulum membrane"/>
    <property type="evidence" value="ECO:0007669"/>
    <property type="project" value="UniProtKB-SubCell"/>
</dbReference>
<keyword evidence="7" id="KW-1133">Transmembrane helix</keyword>
<evidence type="ECO:0000256" key="6">
    <source>
        <dbReference type="ARBA" id="ARBA00022824"/>
    </source>
</evidence>
<proteinExistence type="inferred from homology"/>
<evidence type="ECO:0000313" key="14">
    <source>
        <dbReference type="Proteomes" id="UP000291343"/>
    </source>
</evidence>
<evidence type="ECO:0000256" key="11">
    <source>
        <dbReference type="ARBA" id="ARBA00023284"/>
    </source>
</evidence>
<evidence type="ECO:0000256" key="3">
    <source>
        <dbReference type="ARBA" id="ARBA00012278"/>
    </source>
</evidence>
<dbReference type="InterPro" id="IPR012932">
    <property type="entry name" value="VKOR"/>
</dbReference>
<evidence type="ECO:0000313" key="13">
    <source>
        <dbReference type="EMBL" id="RZF36366.1"/>
    </source>
</evidence>
<feature type="domain" description="Vitamin K epoxide reductase" evidence="12">
    <location>
        <begin position="3"/>
        <end position="141"/>
    </location>
</feature>
<organism evidence="13 14">
    <name type="scientific">Laodelphax striatellus</name>
    <name type="common">Small brown planthopper</name>
    <name type="synonym">Delphax striatella</name>
    <dbReference type="NCBI Taxonomy" id="195883"/>
    <lineage>
        <taxon>Eukaryota</taxon>
        <taxon>Metazoa</taxon>
        <taxon>Ecdysozoa</taxon>
        <taxon>Arthropoda</taxon>
        <taxon>Hexapoda</taxon>
        <taxon>Insecta</taxon>
        <taxon>Pterygota</taxon>
        <taxon>Neoptera</taxon>
        <taxon>Paraneoptera</taxon>
        <taxon>Hemiptera</taxon>
        <taxon>Auchenorrhyncha</taxon>
        <taxon>Fulgoroidea</taxon>
        <taxon>Delphacidae</taxon>
        <taxon>Criomorphinae</taxon>
        <taxon>Laodelphax</taxon>
    </lineage>
</organism>
<dbReference type="CDD" id="cd12917">
    <property type="entry name" value="VKOR_euk"/>
    <property type="match status" value="1"/>
</dbReference>
<comment type="similarity">
    <text evidence="2">Belongs to the VKOR family.</text>
</comment>
<keyword evidence="9" id="KW-0472">Membrane</keyword>
<gene>
    <name evidence="13" type="ORF">LSTR_LSTR010407</name>
</gene>
<keyword evidence="5" id="KW-0874">Quinone</keyword>
<keyword evidence="14" id="KW-1185">Reference proteome</keyword>
<keyword evidence="8" id="KW-0560">Oxidoreductase</keyword>
<dbReference type="PANTHER" id="PTHR14519:SF8">
    <property type="entry name" value="VITAMIN K EPOXIDE REDUCTASE COMPLEX SUBUNIT 1"/>
    <property type="match status" value="1"/>
</dbReference>
<evidence type="ECO:0000256" key="1">
    <source>
        <dbReference type="ARBA" id="ARBA00004477"/>
    </source>
</evidence>
<dbReference type="Pfam" id="PF07884">
    <property type="entry name" value="VKOR"/>
    <property type="match status" value="1"/>
</dbReference>
<reference evidence="13 14" key="1">
    <citation type="journal article" date="2017" name="Gigascience">
        <title>Genome sequence of the small brown planthopper, Laodelphax striatellus.</title>
        <authorList>
            <person name="Zhu J."/>
            <person name="Jiang F."/>
            <person name="Wang X."/>
            <person name="Yang P."/>
            <person name="Bao Y."/>
            <person name="Zhao W."/>
            <person name="Wang W."/>
            <person name="Lu H."/>
            <person name="Wang Q."/>
            <person name="Cui N."/>
            <person name="Li J."/>
            <person name="Chen X."/>
            <person name="Luo L."/>
            <person name="Yu J."/>
            <person name="Kang L."/>
            <person name="Cui F."/>
        </authorList>
    </citation>
    <scope>NUCLEOTIDE SEQUENCE [LARGE SCALE GENOMIC DNA]</scope>
    <source>
        <strain evidence="13">Lst14</strain>
    </source>
</reference>
<evidence type="ECO:0000256" key="4">
    <source>
        <dbReference type="ARBA" id="ARBA00022692"/>
    </source>
</evidence>
<evidence type="ECO:0000256" key="2">
    <source>
        <dbReference type="ARBA" id="ARBA00006214"/>
    </source>
</evidence>
<evidence type="ECO:0000256" key="8">
    <source>
        <dbReference type="ARBA" id="ARBA00023002"/>
    </source>
</evidence>
<dbReference type="Gene3D" id="1.20.1440.130">
    <property type="entry name" value="VKOR domain"/>
    <property type="match status" value="1"/>
</dbReference>
<dbReference type="SMR" id="A0A482WSV7"/>
<dbReference type="InterPro" id="IPR042406">
    <property type="entry name" value="VKORC1/VKORC1L1"/>
</dbReference>
<dbReference type="PANTHER" id="PTHR14519">
    <property type="entry name" value="VITAMIN K EPOXIDE REDUCTASE COMPLEX, SUBUNIT 1"/>
    <property type="match status" value="1"/>
</dbReference>
<evidence type="ECO:0000259" key="12">
    <source>
        <dbReference type="SMART" id="SM00756"/>
    </source>
</evidence>
<name>A0A482WSV7_LAOST</name>
<evidence type="ECO:0000256" key="10">
    <source>
        <dbReference type="ARBA" id="ARBA00023157"/>
    </source>
</evidence>
<protein>
    <recommendedName>
        <fullName evidence="3">vitamin-K-epoxide reductase (warfarin-sensitive)</fullName>
        <ecNumber evidence="3">1.17.4.4</ecNumber>
    </recommendedName>
</protein>
<dbReference type="SMART" id="SM00756">
    <property type="entry name" value="VKc"/>
    <property type="match status" value="1"/>
</dbReference>
<dbReference type="STRING" id="195883.A0A482WSV7"/>
<comment type="subcellular location">
    <subcellularLocation>
        <location evidence="1">Endoplasmic reticulum membrane</location>
        <topology evidence="1">Multi-pass membrane protein</topology>
    </subcellularLocation>
</comment>
<evidence type="ECO:0000256" key="9">
    <source>
        <dbReference type="ARBA" id="ARBA00023136"/>
    </source>
</evidence>
<keyword evidence="11" id="KW-0676">Redox-active center</keyword>
<dbReference type="AlphaFoldDB" id="A0A482WSV7"/>